<protein>
    <submittedName>
        <fullName evidence="2">Uncharacterized protein</fullName>
    </submittedName>
</protein>
<organism evidence="2">
    <name type="scientific">Anguilla anguilla</name>
    <name type="common">European freshwater eel</name>
    <name type="synonym">Muraena anguilla</name>
    <dbReference type="NCBI Taxonomy" id="7936"/>
    <lineage>
        <taxon>Eukaryota</taxon>
        <taxon>Metazoa</taxon>
        <taxon>Chordata</taxon>
        <taxon>Craniata</taxon>
        <taxon>Vertebrata</taxon>
        <taxon>Euteleostomi</taxon>
        <taxon>Actinopterygii</taxon>
        <taxon>Neopterygii</taxon>
        <taxon>Teleostei</taxon>
        <taxon>Anguilliformes</taxon>
        <taxon>Anguillidae</taxon>
        <taxon>Anguilla</taxon>
    </lineage>
</organism>
<reference evidence="2" key="1">
    <citation type="submission" date="2014-11" db="EMBL/GenBank/DDBJ databases">
        <authorList>
            <person name="Amaro Gonzalez C."/>
        </authorList>
    </citation>
    <scope>NUCLEOTIDE SEQUENCE</scope>
</reference>
<evidence type="ECO:0000256" key="1">
    <source>
        <dbReference type="SAM" id="Phobius"/>
    </source>
</evidence>
<keyword evidence="1" id="KW-0812">Transmembrane</keyword>
<evidence type="ECO:0000313" key="2">
    <source>
        <dbReference type="EMBL" id="JAH39106.1"/>
    </source>
</evidence>
<dbReference type="EMBL" id="GBXM01069471">
    <property type="protein sequence ID" value="JAH39106.1"/>
    <property type="molecule type" value="Transcribed_RNA"/>
</dbReference>
<proteinExistence type="predicted"/>
<keyword evidence="1" id="KW-0472">Membrane</keyword>
<accession>A0A0E9SCV3</accession>
<dbReference type="AlphaFoldDB" id="A0A0E9SCV3"/>
<sequence length="92" mass="10556">MHILYYIVMQFVAIQISTCPAMSCLLVFISWCLYQAVRYSSSVRCEADALLVWCSSEIYKPRTCLSQHHPNCCAQSINMRFLRNWSGNPSGL</sequence>
<name>A0A0E9SCV3_ANGAN</name>
<reference evidence="2" key="2">
    <citation type="journal article" date="2015" name="Fish Shellfish Immunol.">
        <title>Early steps in the European eel (Anguilla anguilla)-Vibrio vulnificus interaction in the gills: Role of the RtxA13 toxin.</title>
        <authorList>
            <person name="Callol A."/>
            <person name="Pajuelo D."/>
            <person name="Ebbesson L."/>
            <person name="Teles M."/>
            <person name="MacKenzie S."/>
            <person name="Amaro C."/>
        </authorList>
    </citation>
    <scope>NUCLEOTIDE SEQUENCE</scope>
</reference>
<feature type="transmembrane region" description="Helical" evidence="1">
    <location>
        <begin position="6"/>
        <end position="34"/>
    </location>
</feature>
<keyword evidence="1" id="KW-1133">Transmembrane helix</keyword>